<proteinExistence type="predicted"/>
<gene>
    <name evidence="1" type="ORF">SDC9_15015</name>
</gene>
<organism evidence="1">
    <name type="scientific">bioreactor metagenome</name>
    <dbReference type="NCBI Taxonomy" id="1076179"/>
    <lineage>
        <taxon>unclassified sequences</taxon>
        <taxon>metagenomes</taxon>
        <taxon>ecological metagenomes</taxon>
    </lineage>
</organism>
<comment type="caution">
    <text evidence="1">The sequence shown here is derived from an EMBL/GenBank/DDBJ whole genome shotgun (WGS) entry which is preliminary data.</text>
</comment>
<sequence>MISTGNNTVDQLTNVQFTGNIIHNQWFRTIKTANGKPDSISIFLLADIVYWYRPVEVRDEHTGQSIGWRKKFAADMLQRSYDSFAEATGYTREQVRDSIIRLEKKGIIKRVFRNIRVGNTTHSNVMFIDLDFTALCNVSFAGKPNKIKGLNGVSGEFSPHPPRKNPGTLPGNFPIRIHRVPTQTSSQTTTPAVVHVDNSESEYQELINQLATFGISPTAGRNLIKRSGDTDAVWYQLHHLRDAFSAGQNIPNPGGWIRTAIKQQWSNRYAEAIVKREEQRSIAEATAEQARHALEQIAAGDQAAAAGVDDPEFRNKLLKSEFWKERAKFG</sequence>
<reference evidence="1" key="1">
    <citation type="submission" date="2019-08" db="EMBL/GenBank/DDBJ databases">
        <authorList>
            <person name="Kucharzyk K."/>
            <person name="Murdoch R.W."/>
            <person name="Higgins S."/>
            <person name="Loffler F."/>
        </authorList>
    </citation>
    <scope>NUCLEOTIDE SEQUENCE</scope>
</reference>
<evidence type="ECO:0000313" key="1">
    <source>
        <dbReference type="EMBL" id="MPL69278.1"/>
    </source>
</evidence>
<dbReference type="AlphaFoldDB" id="A0A644TQJ7"/>
<dbReference type="EMBL" id="VSSQ01000046">
    <property type="protein sequence ID" value="MPL69278.1"/>
    <property type="molecule type" value="Genomic_DNA"/>
</dbReference>
<name>A0A644TQJ7_9ZZZZ</name>
<accession>A0A644TQJ7</accession>
<protein>
    <submittedName>
        <fullName evidence="1">Uncharacterized protein</fullName>
    </submittedName>
</protein>